<dbReference type="InterPro" id="IPR009081">
    <property type="entry name" value="PP-bd_ACP"/>
</dbReference>
<dbReference type="PROSITE" id="PS50075">
    <property type="entry name" value="CARRIER"/>
    <property type="match status" value="1"/>
</dbReference>
<dbReference type="RefSeq" id="WP_012409607.1">
    <property type="nucleotide sequence ID" value="NC_010628.1"/>
</dbReference>
<name>B2IYP3_NOSP7</name>
<dbReference type="SUPFAM" id="SSF47336">
    <property type="entry name" value="ACP-like"/>
    <property type="match status" value="1"/>
</dbReference>
<organism evidence="2 3">
    <name type="scientific">Nostoc punctiforme (strain ATCC 29133 / PCC 73102)</name>
    <dbReference type="NCBI Taxonomy" id="63737"/>
    <lineage>
        <taxon>Bacteria</taxon>
        <taxon>Bacillati</taxon>
        <taxon>Cyanobacteriota</taxon>
        <taxon>Cyanophyceae</taxon>
        <taxon>Nostocales</taxon>
        <taxon>Nostocaceae</taxon>
        <taxon>Nostoc</taxon>
    </lineage>
</organism>
<dbReference type="EMBL" id="CP001037">
    <property type="protein sequence ID" value="ACC81626.1"/>
    <property type="molecule type" value="Genomic_DNA"/>
</dbReference>
<dbReference type="eggNOG" id="COG0236">
    <property type="taxonomic scope" value="Bacteria"/>
</dbReference>
<keyword evidence="3" id="KW-1185">Reference proteome</keyword>
<feature type="domain" description="Carrier" evidence="1">
    <location>
        <begin position="4"/>
        <end position="83"/>
    </location>
</feature>
<reference evidence="3" key="1">
    <citation type="submission" date="2008-04" db="EMBL/GenBank/DDBJ databases">
        <title>Complete sequence of chromosome of Nostoc punctiforme ATCC 29133.</title>
        <authorList>
            <consortium name="US DOE Joint Genome Institute"/>
            <person name="Copeland A."/>
            <person name="Lucas S."/>
            <person name="Lapidus A."/>
            <person name="Glavina del Rio T."/>
            <person name="Dalin E."/>
            <person name="Tice H."/>
            <person name="Pitluck S."/>
            <person name="Chain P."/>
            <person name="Malfatti S."/>
            <person name="Shin M."/>
            <person name="Vergez L."/>
            <person name="Schmutz J."/>
            <person name="Larimer F."/>
            <person name="Land M."/>
            <person name="Hauser L."/>
            <person name="Kyrpides N."/>
            <person name="Kim E."/>
            <person name="Meeks J.C."/>
            <person name="Elhai J."/>
            <person name="Campbell E.L."/>
            <person name="Thiel T."/>
            <person name="Longmire J."/>
            <person name="Potts M."/>
            <person name="Atlas R."/>
        </authorList>
    </citation>
    <scope>NUCLEOTIDE SEQUENCE [LARGE SCALE GENOMIC DNA]</scope>
    <source>
        <strain evidence="3">ATCC 29133 / PCC 73102</strain>
    </source>
</reference>
<dbReference type="EnsemblBacteria" id="ACC81626">
    <property type="protein sequence ID" value="ACC81626"/>
    <property type="gene ID" value="Npun_F3168"/>
</dbReference>
<reference evidence="2 3" key="2">
    <citation type="journal article" date="2013" name="Plant Physiol.">
        <title>A Nostoc punctiforme Sugar Transporter Necessary to Establish a Cyanobacterium-Plant Symbiosis.</title>
        <authorList>
            <person name="Ekman M."/>
            <person name="Picossi S."/>
            <person name="Campbell E.L."/>
            <person name="Meeks J.C."/>
            <person name="Flores E."/>
        </authorList>
    </citation>
    <scope>NUCLEOTIDE SEQUENCE [LARGE SCALE GENOMIC DNA]</scope>
    <source>
        <strain evidence="3">ATCC 29133 / PCC 73102</strain>
    </source>
</reference>
<gene>
    <name evidence="2" type="ordered locus">Npun_F3168</name>
</gene>
<dbReference type="KEGG" id="npu:Npun_F3168"/>
<dbReference type="Pfam" id="PF00550">
    <property type="entry name" value="PP-binding"/>
    <property type="match status" value="1"/>
</dbReference>
<accession>B2IYP3</accession>
<dbReference type="Proteomes" id="UP000001191">
    <property type="component" value="Chromosome"/>
</dbReference>
<dbReference type="HOGENOM" id="CLU_108696_21_1_3"/>
<proteinExistence type="predicted"/>
<evidence type="ECO:0000313" key="2">
    <source>
        <dbReference type="EMBL" id="ACC81626.1"/>
    </source>
</evidence>
<evidence type="ECO:0000313" key="3">
    <source>
        <dbReference type="Proteomes" id="UP000001191"/>
    </source>
</evidence>
<protein>
    <recommendedName>
        <fullName evidence="1">Carrier domain-containing protein</fullName>
    </recommendedName>
</protein>
<dbReference type="AlphaFoldDB" id="B2IYP3"/>
<dbReference type="Gene3D" id="1.10.1200.10">
    <property type="entry name" value="ACP-like"/>
    <property type="match status" value="1"/>
</dbReference>
<sequence length="87" mass="9625">MVQQTVEQQVLNVVTKHMRLNIEGLENANIDPTKSMRDLGATSLDAVEIASASMRELKVKVPRTKLGSVKNIQELVDLLAEIKIQQG</sequence>
<evidence type="ECO:0000259" key="1">
    <source>
        <dbReference type="PROSITE" id="PS50075"/>
    </source>
</evidence>
<dbReference type="STRING" id="63737.Npun_F3168"/>
<dbReference type="OrthoDB" id="487863at2"/>
<dbReference type="InterPro" id="IPR036736">
    <property type="entry name" value="ACP-like_sf"/>
</dbReference>